<dbReference type="STRING" id="118168.MC7420_1098"/>
<dbReference type="eggNOG" id="ENOG503214Q">
    <property type="taxonomic scope" value="Bacteria"/>
</dbReference>
<reference evidence="1 2" key="1">
    <citation type="submission" date="2008-07" db="EMBL/GenBank/DDBJ databases">
        <authorList>
            <person name="Tandeau de Marsac N."/>
            <person name="Ferriera S."/>
            <person name="Johnson J."/>
            <person name="Kravitz S."/>
            <person name="Beeson K."/>
            <person name="Sutton G."/>
            <person name="Rogers Y.-H."/>
            <person name="Friedman R."/>
            <person name="Frazier M."/>
            <person name="Venter J.C."/>
        </authorList>
    </citation>
    <scope>NUCLEOTIDE SEQUENCE [LARGE SCALE GENOMIC DNA]</scope>
    <source>
        <strain evidence="1 2">PCC 7420</strain>
    </source>
</reference>
<evidence type="ECO:0000313" key="2">
    <source>
        <dbReference type="Proteomes" id="UP000003835"/>
    </source>
</evidence>
<sequence>MKENLYKVGGSKKRLKKAESLLWKGKVKETIELFVGLSAKQAGNFCDYIKKHRYRIINYSYYSSEQICSVASGAVESAVKQIDRRTKISGAQWNQENVPQILAHRCAYLNNMI</sequence>
<evidence type="ECO:0000313" key="1">
    <source>
        <dbReference type="EMBL" id="EDX73302.1"/>
    </source>
</evidence>
<accession>B4VXH5</accession>
<protein>
    <submittedName>
        <fullName evidence="1">Uncharacterized protein</fullName>
    </submittedName>
</protein>
<name>B4VXH5_9CYAN</name>
<proteinExistence type="predicted"/>
<organism evidence="1 2">
    <name type="scientific">Coleofasciculus chthonoplastes PCC 7420</name>
    <dbReference type="NCBI Taxonomy" id="118168"/>
    <lineage>
        <taxon>Bacteria</taxon>
        <taxon>Bacillati</taxon>
        <taxon>Cyanobacteriota</taxon>
        <taxon>Cyanophyceae</taxon>
        <taxon>Coleofasciculales</taxon>
        <taxon>Coleofasciculaceae</taxon>
        <taxon>Coleofasciculus</taxon>
    </lineage>
</organism>
<dbReference type="Proteomes" id="UP000003835">
    <property type="component" value="Unassembled WGS sequence"/>
</dbReference>
<dbReference type="EMBL" id="DS989858">
    <property type="protein sequence ID" value="EDX73302.1"/>
    <property type="molecule type" value="Genomic_DNA"/>
</dbReference>
<keyword evidence="2" id="KW-1185">Reference proteome</keyword>
<dbReference type="AlphaFoldDB" id="B4VXH5"/>
<gene>
    <name evidence="1" type="ORF">MC7420_1098</name>
</gene>
<dbReference type="HOGENOM" id="CLU_134361_0_0_3"/>